<dbReference type="RefSeq" id="WP_112145444.1">
    <property type="nucleotide sequence ID" value="NZ_PGTO01000010.1"/>
</dbReference>
<sequence>MVKKSVPNVHAGDRFIKVGEPHGKVWEVFDLKVAVDGILHARLRDGGRQNGSMTISANTLVDPRFWQAVRPT</sequence>
<protein>
    <recommendedName>
        <fullName evidence="3">KOW domain-containing protein</fullName>
    </recommendedName>
</protein>
<accession>A0A364NWV8</accession>
<proteinExistence type="predicted"/>
<evidence type="ECO:0000313" key="1">
    <source>
        <dbReference type="EMBL" id="RAU21385.1"/>
    </source>
</evidence>
<comment type="caution">
    <text evidence="1">The sequence shown here is derived from an EMBL/GenBank/DDBJ whole genome shotgun (WGS) entry which is preliminary data.</text>
</comment>
<dbReference type="OrthoDB" id="7359345at2"/>
<reference evidence="1 2" key="1">
    <citation type="submission" date="2017-11" db="EMBL/GenBank/DDBJ databases">
        <title>Draft genome sequence of magnetotactic bacterium Magnetospirillum kuznetsovii LBB-42.</title>
        <authorList>
            <person name="Grouzdev D.S."/>
            <person name="Rysina M.S."/>
            <person name="Baslerov R.V."/>
            <person name="Koziaeva V."/>
        </authorList>
    </citation>
    <scope>NUCLEOTIDE SEQUENCE [LARGE SCALE GENOMIC DNA]</scope>
    <source>
        <strain evidence="1 2">LBB-42</strain>
    </source>
</reference>
<evidence type="ECO:0008006" key="3">
    <source>
        <dbReference type="Google" id="ProtNLM"/>
    </source>
</evidence>
<gene>
    <name evidence="1" type="ORF">CU669_13205</name>
</gene>
<keyword evidence="2" id="KW-1185">Reference proteome</keyword>
<evidence type="ECO:0000313" key="2">
    <source>
        <dbReference type="Proteomes" id="UP000251075"/>
    </source>
</evidence>
<name>A0A364NWV8_9PROT</name>
<organism evidence="1 2">
    <name type="scientific">Paramagnetospirillum kuznetsovii</name>
    <dbReference type="NCBI Taxonomy" id="2053833"/>
    <lineage>
        <taxon>Bacteria</taxon>
        <taxon>Pseudomonadati</taxon>
        <taxon>Pseudomonadota</taxon>
        <taxon>Alphaproteobacteria</taxon>
        <taxon>Rhodospirillales</taxon>
        <taxon>Magnetospirillaceae</taxon>
        <taxon>Paramagnetospirillum</taxon>
    </lineage>
</organism>
<dbReference type="AlphaFoldDB" id="A0A364NWV8"/>
<dbReference type="Proteomes" id="UP000251075">
    <property type="component" value="Unassembled WGS sequence"/>
</dbReference>
<dbReference type="EMBL" id="PGTO01000010">
    <property type="protein sequence ID" value="RAU21385.1"/>
    <property type="molecule type" value="Genomic_DNA"/>
</dbReference>